<dbReference type="Proteomes" id="UP000237271">
    <property type="component" value="Unassembled WGS sequence"/>
</dbReference>
<accession>A0A2P4X050</accession>
<comment type="caution">
    <text evidence="1">The sequence shown here is derived from an EMBL/GenBank/DDBJ whole genome shotgun (WGS) entry which is preliminary data.</text>
</comment>
<protein>
    <submittedName>
        <fullName evidence="1">Uncharacterized protein</fullName>
    </submittedName>
</protein>
<organism evidence="1 2">
    <name type="scientific">Phytophthora palmivora</name>
    <dbReference type="NCBI Taxonomy" id="4796"/>
    <lineage>
        <taxon>Eukaryota</taxon>
        <taxon>Sar</taxon>
        <taxon>Stramenopiles</taxon>
        <taxon>Oomycota</taxon>
        <taxon>Peronosporomycetes</taxon>
        <taxon>Peronosporales</taxon>
        <taxon>Peronosporaceae</taxon>
        <taxon>Phytophthora</taxon>
    </lineage>
</organism>
<evidence type="ECO:0000313" key="1">
    <source>
        <dbReference type="EMBL" id="POM58922.1"/>
    </source>
</evidence>
<keyword evidence="2" id="KW-1185">Reference proteome</keyword>
<sequence>MFEGDDGMMLFLCVLYKHYLTIRCLDAPCEFA</sequence>
<evidence type="ECO:0000313" key="2">
    <source>
        <dbReference type="Proteomes" id="UP000237271"/>
    </source>
</evidence>
<name>A0A2P4X050_9STRA</name>
<proteinExistence type="predicted"/>
<reference evidence="1 2" key="1">
    <citation type="journal article" date="2017" name="Genome Biol. Evol.">
        <title>Phytophthora megakarya and P. palmivora, closely related causal agents of cacao black pod rot, underwent increases in genome sizes and gene numbers by different mechanisms.</title>
        <authorList>
            <person name="Ali S.S."/>
            <person name="Shao J."/>
            <person name="Lary D.J."/>
            <person name="Kronmiller B."/>
            <person name="Shen D."/>
            <person name="Strem M.D."/>
            <person name="Amoako-Attah I."/>
            <person name="Akrofi A.Y."/>
            <person name="Begoude B.A."/>
            <person name="Ten Hoopen G.M."/>
            <person name="Coulibaly K."/>
            <person name="Kebe B.I."/>
            <person name="Melnick R.L."/>
            <person name="Guiltinan M.J."/>
            <person name="Tyler B.M."/>
            <person name="Meinhardt L.W."/>
            <person name="Bailey B.A."/>
        </authorList>
    </citation>
    <scope>NUCLEOTIDE SEQUENCE [LARGE SCALE GENOMIC DNA]</scope>
    <source>
        <strain evidence="2">sbr112.9</strain>
    </source>
</reference>
<dbReference type="EMBL" id="NCKW01020130">
    <property type="protein sequence ID" value="POM58922.1"/>
    <property type="molecule type" value="Genomic_DNA"/>
</dbReference>
<dbReference type="AlphaFoldDB" id="A0A2P4X050"/>
<gene>
    <name evidence="1" type="ORF">PHPALM_36374</name>
</gene>